<keyword evidence="8" id="KW-0479">Metal-binding</keyword>
<keyword evidence="3 8" id="KW-0489">Methyltransferase</keyword>
<dbReference type="Proteomes" id="UP000306409">
    <property type="component" value="Chromosome"/>
</dbReference>
<evidence type="ECO:0000313" key="11">
    <source>
        <dbReference type="Proteomes" id="UP000306409"/>
    </source>
</evidence>
<dbReference type="EC" id="1.5.1.20" evidence="10"/>
<dbReference type="Gene3D" id="3.20.20.220">
    <property type="match status" value="1"/>
</dbReference>
<evidence type="ECO:0000256" key="2">
    <source>
        <dbReference type="ARBA" id="ARBA00004777"/>
    </source>
</evidence>
<dbReference type="EC" id="2.1.1.10" evidence="10"/>
<dbReference type="GO" id="GO:0008168">
    <property type="term" value="F:methyltransferase activity"/>
    <property type="evidence" value="ECO:0007669"/>
    <property type="project" value="UniProtKB-UniRule"/>
</dbReference>
<dbReference type="NCBIfam" id="NF006396">
    <property type="entry name" value="PRK08645.1"/>
    <property type="match status" value="1"/>
</dbReference>
<evidence type="ECO:0000259" key="9">
    <source>
        <dbReference type="PROSITE" id="PS50970"/>
    </source>
</evidence>
<dbReference type="InterPro" id="IPR003726">
    <property type="entry name" value="HCY_dom"/>
</dbReference>
<dbReference type="GO" id="GO:0006555">
    <property type="term" value="P:methionine metabolic process"/>
    <property type="evidence" value="ECO:0007669"/>
    <property type="project" value="InterPro"/>
</dbReference>
<dbReference type="EMBL" id="CP061336">
    <property type="protein sequence ID" value="QNU67743.1"/>
    <property type="molecule type" value="Genomic_DNA"/>
</dbReference>
<dbReference type="InterPro" id="IPR029041">
    <property type="entry name" value="FAD-linked_oxidoreductase-like"/>
</dbReference>
<feature type="binding site" evidence="8">
    <location>
        <position position="260"/>
    </location>
    <ligand>
        <name>Zn(2+)</name>
        <dbReference type="ChEBI" id="CHEBI:29105"/>
    </ligand>
</feature>
<dbReference type="InterPro" id="IPR003171">
    <property type="entry name" value="Mehydrof_redctse-like"/>
</dbReference>
<sequence length="587" mass="65507">MNFFEEKDYFLFDGAIGTYYSSKFNKNTACELANLFDRDSIYNIHKEYIEAGADAIKTNTFGANRFSLACDQQEADKIIKMGWEIAKRAAEGTTTAVFADIGPIPVTEGFEVFEEYKRIVDIFLECGAEKFLFETFASYDILLELSAYIRLKLPKAVIFTSFAVYPDGYTKEGLFYIDIINKVSASGLVDAYGLNCISGPAHMLRLINDLNIEGRNIIIMPNSGYPSTERGRTVYIDNSEYFAEKILDLKKFGVKILGGCCGTTPRHIAATTKLFSESTTCCENPNESGSSSERIAPKQNILFQLLESKKPILVEIDPPFDTKWEYMLKDTFLLKQAGADMITIADSPLAKARADSSILAAKLYREAGIPTMPHITCRDKNLLGIKAMLLGLHIEGIRNVLTITGDSIAHTERENIKGVFSINSSKLAGYISSLNSNVFYGEEFKIGGALNINAANFEAELKRAFTKIQNGIGYFLTQAVYTDTGINNLIKAAKTLNVPIFAGIMPLVGYKNAQFINNEVPGIEIEQEIIEMFKDKSREESERIGINLSLNSINKLYNYVAGFYLMTPLRRTHVICELIKEIRNKSI</sequence>
<dbReference type="SUPFAM" id="SSF51730">
    <property type="entry name" value="FAD-linked oxidoreductase"/>
    <property type="match status" value="1"/>
</dbReference>
<reference evidence="10 11" key="1">
    <citation type="submission" date="2020-09" db="EMBL/GenBank/DDBJ databases">
        <title>Characterization and genome sequencing of Ruminiclostridium sp. nov. MA18.</title>
        <authorList>
            <person name="Rettenmaier R."/>
            <person name="Kowollik M.-L."/>
            <person name="Liebl W."/>
            <person name="Zverlov V."/>
        </authorList>
    </citation>
    <scope>NUCLEOTIDE SEQUENCE [LARGE SCALE GENOMIC DNA]</scope>
    <source>
        <strain evidence="10 11">MA18</strain>
    </source>
</reference>
<evidence type="ECO:0000256" key="3">
    <source>
        <dbReference type="ARBA" id="ARBA00022603"/>
    </source>
</evidence>
<evidence type="ECO:0000256" key="5">
    <source>
        <dbReference type="ARBA" id="ARBA00022679"/>
    </source>
</evidence>
<dbReference type="PANTHER" id="PTHR11103:SF18">
    <property type="entry name" value="SLR1189 PROTEIN"/>
    <property type="match status" value="1"/>
</dbReference>
<comment type="pathway">
    <text evidence="2">One-carbon metabolism; tetrahydrofolate interconversion.</text>
</comment>
<comment type="cofactor">
    <cofactor evidence="8">
        <name>Zn(2+)</name>
        <dbReference type="ChEBI" id="CHEBI:29105"/>
    </cofactor>
</comment>
<dbReference type="Pfam" id="PF02574">
    <property type="entry name" value="S-methyl_trans"/>
    <property type="match status" value="1"/>
</dbReference>
<comment type="cofactor">
    <cofactor evidence="1">
        <name>FAD</name>
        <dbReference type="ChEBI" id="CHEBI:57692"/>
    </cofactor>
</comment>
<dbReference type="PANTHER" id="PTHR11103">
    <property type="entry name" value="SLR1189 PROTEIN"/>
    <property type="match status" value="1"/>
</dbReference>
<dbReference type="UniPathway" id="UPA00193"/>
<accession>A0A4U7JEM0</accession>
<dbReference type="OrthoDB" id="9803687at2"/>
<proteinExistence type="predicted"/>
<keyword evidence="4" id="KW-0285">Flavoprotein</keyword>
<protein>
    <submittedName>
        <fullName evidence="10">Bifunctional homocysteine S-methyltransferase/methylenetetrahydrofolate reductase</fullName>
        <ecNumber evidence="10">1.5.1.20</ecNumber>
        <ecNumber evidence="10">2.1.1.10</ecNumber>
    </submittedName>
</protein>
<dbReference type="GO" id="GO:0046872">
    <property type="term" value="F:metal ion binding"/>
    <property type="evidence" value="ECO:0007669"/>
    <property type="project" value="UniProtKB-KW"/>
</dbReference>
<feature type="binding site" evidence="8">
    <location>
        <position position="261"/>
    </location>
    <ligand>
        <name>Zn(2+)</name>
        <dbReference type="ChEBI" id="CHEBI:29105"/>
    </ligand>
</feature>
<name>A0A4U7JEM0_9FIRM</name>
<dbReference type="GO" id="GO:0004489">
    <property type="term" value="F:methylenetetrahydrofolate reductase [NAD(P)H] activity"/>
    <property type="evidence" value="ECO:0007669"/>
    <property type="project" value="UniProtKB-EC"/>
</dbReference>
<dbReference type="KEGG" id="rher:EHE19_004570"/>
<evidence type="ECO:0000256" key="8">
    <source>
        <dbReference type="PROSITE-ProRule" id="PRU00333"/>
    </source>
</evidence>
<feature type="binding site" evidence="8">
    <location>
        <position position="196"/>
    </location>
    <ligand>
        <name>Zn(2+)</name>
        <dbReference type="ChEBI" id="CHEBI:29105"/>
    </ligand>
</feature>
<evidence type="ECO:0000313" key="10">
    <source>
        <dbReference type="EMBL" id="QNU67743.1"/>
    </source>
</evidence>
<evidence type="ECO:0000256" key="6">
    <source>
        <dbReference type="ARBA" id="ARBA00022827"/>
    </source>
</evidence>
<dbReference type="InterPro" id="IPR036589">
    <property type="entry name" value="HCY_dom_sf"/>
</dbReference>
<evidence type="ECO:0000256" key="1">
    <source>
        <dbReference type="ARBA" id="ARBA00001974"/>
    </source>
</evidence>
<dbReference type="CDD" id="cd00537">
    <property type="entry name" value="MTHFR"/>
    <property type="match status" value="1"/>
</dbReference>
<keyword evidence="7 10" id="KW-0560">Oxidoreductase</keyword>
<dbReference type="PROSITE" id="PS50970">
    <property type="entry name" value="HCY"/>
    <property type="match status" value="1"/>
</dbReference>
<dbReference type="SUPFAM" id="SSF82282">
    <property type="entry name" value="Homocysteine S-methyltransferase"/>
    <property type="match status" value="1"/>
</dbReference>
<evidence type="ECO:0000256" key="4">
    <source>
        <dbReference type="ARBA" id="ARBA00022630"/>
    </source>
</evidence>
<keyword evidence="6" id="KW-0274">FAD</keyword>
<dbReference type="GO" id="GO:0032259">
    <property type="term" value="P:methylation"/>
    <property type="evidence" value="ECO:0007669"/>
    <property type="project" value="UniProtKB-KW"/>
</dbReference>
<dbReference type="Gene3D" id="3.20.20.330">
    <property type="entry name" value="Homocysteine-binding-like domain"/>
    <property type="match status" value="1"/>
</dbReference>
<feature type="domain" description="Hcy-binding" evidence="9">
    <location>
        <begin position="1"/>
        <end position="275"/>
    </location>
</feature>
<dbReference type="AlphaFoldDB" id="A0A4U7JEM0"/>
<keyword evidence="11" id="KW-1185">Reference proteome</keyword>
<gene>
    <name evidence="10" type="ORF">EHE19_004570</name>
</gene>
<dbReference type="Pfam" id="PF02219">
    <property type="entry name" value="MTHFR"/>
    <property type="match status" value="1"/>
</dbReference>
<dbReference type="RefSeq" id="WP_137698182.1">
    <property type="nucleotide sequence ID" value="NZ_CP061336.1"/>
</dbReference>
<evidence type="ECO:0000256" key="7">
    <source>
        <dbReference type="ARBA" id="ARBA00023002"/>
    </source>
</evidence>
<keyword evidence="5 8" id="KW-0808">Transferase</keyword>
<organism evidence="10 11">
    <name type="scientific">Ruminiclostridium herbifermentans</name>
    <dbReference type="NCBI Taxonomy" id="2488810"/>
    <lineage>
        <taxon>Bacteria</taxon>
        <taxon>Bacillati</taxon>
        <taxon>Bacillota</taxon>
        <taxon>Clostridia</taxon>
        <taxon>Eubacteriales</taxon>
        <taxon>Oscillospiraceae</taxon>
        <taxon>Ruminiclostridium</taxon>
    </lineage>
</organism>
<keyword evidence="8" id="KW-0862">Zinc</keyword>
<dbReference type="GO" id="GO:0035999">
    <property type="term" value="P:tetrahydrofolate interconversion"/>
    <property type="evidence" value="ECO:0007669"/>
    <property type="project" value="UniProtKB-UniPathway"/>
</dbReference>